<protein>
    <submittedName>
        <fullName evidence="3">Uncharacterized protein</fullName>
    </submittedName>
</protein>
<feature type="transmembrane region" description="Helical" evidence="2">
    <location>
        <begin position="84"/>
        <end position="103"/>
    </location>
</feature>
<feature type="region of interest" description="Disordered" evidence="1">
    <location>
        <begin position="41"/>
        <end position="72"/>
    </location>
</feature>
<keyword evidence="2" id="KW-1133">Transmembrane helix</keyword>
<gene>
    <name evidence="3" type="ORF">EYR41_004586</name>
</gene>
<sequence length="115" mass="13243">MPLGGPWQKKSRFEQHQIRKRNAWADRCHCAQSVRRNGVDEYRTGNHGQEEGFTDEVPEAAPSDAPAELSSVRRRRRLRRRRRSTTACCLVSFAVTCEFPVLFLHSRLLSTMPCS</sequence>
<accession>A0A7C8KES1</accession>
<evidence type="ECO:0000313" key="3">
    <source>
        <dbReference type="EMBL" id="TGJ72711.1"/>
    </source>
</evidence>
<keyword evidence="2" id="KW-0472">Membrane</keyword>
<comment type="caution">
    <text evidence="3">The sequence shown here is derived from an EMBL/GenBank/DDBJ whole genome shotgun (WGS) entry which is preliminary data.</text>
</comment>
<proteinExistence type="predicted"/>
<evidence type="ECO:0000313" key="4">
    <source>
        <dbReference type="Proteomes" id="UP000297595"/>
    </source>
</evidence>
<keyword evidence="2" id="KW-0812">Transmembrane</keyword>
<organism evidence="3 4">
    <name type="scientific">Orbilia oligospora</name>
    <name type="common">Nematode-trapping fungus</name>
    <name type="synonym">Arthrobotrys oligospora</name>
    <dbReference type="NCBI Taxonomy" id="2813651"/>
    <lineage>
        <taxon>Eukaryota</taxon>
        <taxon>Fungi</taxon>
        <taxon>Dikarya</taxon>
        <taxon>Ascomycota</taxon>
        <taxon>Pezizomycotina</taxon>
        <taxon>Orbiliomycetes</taxon>
        <taxon>Orbiliales</taxon>
        <taxon>Orbiliaceae</taxon>
        <taxon>Orbilia</taxon>
    </lineage>
</organism>
<evidence type="ECO:0000256" key="1">
    <source>
        <dbReference type="SAM" id="MobiDB-lite"/>
    </source>
</evidence>
<dbReference type="Proteomes" id="UP000297595">
    <property type="component" value="Unassembled WGS sequence"/>
</dbReference>
<name>A0A7C8KES1_ORBOL</name>
<evidence type="ECO:0000256" key="2">
    <source>
        <dbReference type="SAM" id="Phobius"/>
    </source>
</evidence>
<dbReference type="OrthoDB" id="10329239at2759"/>
<reference evidence="3 4" key="1">
    <citation type="submission" date="2019-03" db="EMBL/GenBank/DDBJ databases">
        <title>Nematode-trapping fungi genome.</title>
        <authorList>
            <person name="Vidal-Diez De Ulzurrun G."/>
        </authorList>
    </citation>
    <scope>NUCLEOTIDE SEQUENCE [LARGE SCALE GENOMIC DNA]</scope>
    <source>
        <strain evidence="3 4">TWF154</strain>
    </source>
</reference>
<dbReference type="EMBL" id="SOZJ01000002">
    <property type="protein sequence ID" value="TGJ72711.1"/>
    <property type="molecule type" value="Genomic_DNA"/>
</dbReference>
<dbReference type="AlphaFoldDB" id="A0A7C8KES1"/>
<feature type="compositionally biased region" description="Basic and acidic residues" evidence="1">
    <location>
        <begin position="41"/>
        <end position="50"/>
    </location>
</feature>